<dbReference type="Proteomes" id="UP000244174">
    <property type="component" value="Unassembled WGS sequence"/>
</dbReference>
<reference evidence="1 2" key="1">
    <citation type="submission" date="2018-04" db="EMBL/GenBank/DDBJ databases">
        <title>Genomic Encyclopedia of Archaeal and Bacterial Type Strains, Phase II (KMG-II): from individual species to whole genera.</title>
        <authorList>
            <person name="Goeker M."/>
        </authorList>
    </citation>
    <scope>NUCLEOTIDE SEQUENCE [LARGE SCALE GENOMIC DNA]</scope>
    <source>
        <strain evidence="1 2">DSM 23082</strain>
    </source>
</reference>
<accession>A0A2T6AIA9</accession>
<dbReference type="OrthoDB" id="129242at2"/>
<keyword evidence="2" id="KW-1185">Reference proteome</keyword>
<organism evidence="1 2">
    <name type="scientific">Christiangramia gaetbulicola</name>
    <dbReference type="NCBI Taxonomy" id="703340"/>
    <lineage>
        <taxon>Bacteria</taxon>
        <taxon>Pseudomonadati</taxon>
        <taxon>Bacteroidota</taxon>
        <taxon>Flavobacteriia</taxon>
        <taxon>Flavobacteriales</taxon>
        <taxon>Flavobacteriaceae</taxon>
        <taxon>Christiangramia</taxon>
    </lineage>
</organism>
<dbReference type="PROSITE" id="PS51257">
    <property type="entry name" value="PROKAR_LIPOPROTEIN"/>
    <property type="match status" value="1"/>
</dbReference>
<evidence type="ECO:0000313" key="2">
    <source>
        <dbReference type="Proteomes" id="UP000244174"/>
    </source>
</evidence>
<dbReference type="InterPro" id="IPR027056">
    <property type="entry name" value="Gluconate_2DH_su3"/>
</dbReference>
<evidence type="ECO:0000313" key="1">
    <source>
        <dbReference type="EMBL" id="PTX43527.1"/>
    </source>
</evidence>
<sequence>MDRRESLRTLLIGGAGTGLLLSCRLDEDPDVSQLTDIKEPEYDYGRTPEEQAIIEELQEQEFYTEEEMKTIAVISDIIMPGDDTHKPASEVGVPEFIEFITKDIPAHKIPMRGGLRWLKNESYKRFDKDFLEITDVQKIEIFEDIAYPDHVKPEFTQGAQFFSRIRNLVTTGYFTSKEGIDYLGYVGNRPNVWDGVPQEVLDKHGLAYDEKMLKEAVKPEERNDIMDWSNYEV</sequence>
<comment type="caution">
    <text evidence="1">The sequence shown here is derived from an EMBL/GenBank/DDBJ whole genome shotgun (WGS) entry which is preliminary data.</text>
</comment>
<dbReference type="Pfam" id="PF13618">
    <property type="entry name" value="Gluconate_2-dh3"/>
    <property type="match status" value="1"/>
</dbReference>
<gene>
    <name evidence="1" type="ORF">C8P64_2055</name>
</gene>
<dbReference type="EMBL" id="QBKQ01000002">
    <property type="protein sequence ID" value="PTX43527.1"/>
    <property type="molecule type" value="Genomic_DNA"/>
</dbReference>
<dbReference type="AlphaFoldDB" id="A0A2T6AIA9"/>
<protein>
    <submittedName>
        <fullName evidence="1">Gluconate 2-dehydrogenase subunit 3-like protein</fullName>
    </submittedName>
</protein>
<name>A0A2T6AIA9_9FLAO</name>
<dbReference type="RefSeq" id="WP_108171948.1">
    <property type="nucleotide sequence ID" value="NZ_QBKQ01000002.1"/>
</dbReference>
<proteinExistence type="predicted"/>